<dbReference type="VEuPathDB" id="FungiDB:BD410DRAFT_791041"/>
<sequence length="149" mass="17000">MAIWVSIVASEVCWWILLSSLAMRVDNPLYVSSALGHHKAVGCRMAHRTALLPRFRIFGDQTLRYDNAWTMFKGQHSTRDLSKVTTITQRLCKRNAAITCWLLRAYGTSCGTWYVLLSPSVQPMIDHSGELRNHICMTTKDRSKMAVIR</sequence>
<protein>
    <recommendedName>
        <fullName evidence="4">Secreted protein</fullName>
    </recommendedName>
</protein>
<keyword evidence="3" id="KW-1185">Reference proteome</keyword>
<accession>A0A4Y7PXY1</accession>
<evidence type="ECO:0000313" key="3">
    <source>
        <dbReference type="Proteomes" id="UP000294933"/>
    </source>
</evidence>
<feature type="chain" id="PRO_5021377237" description="Secreted protein" evidence="1">
    <location>
        <begin position="23"/>
        <end position="149"/>
    </location>
</feature>
<keyword evidence="1" id="KW-0732">Signal</keyword>
<name>A0A4Y7PXY1_9AGAM</name>
<gene>
    <name evidence="2" type="ORF">BD410DRAFT_791041</name>
</gene>
<dbReference type="Proteomes" id="UP000294933">
    <property type="component" value="Unassembled WGS sequence"/>
</dbReference>
<reference evidence="2 3" key="1">
    <citation type="submission" date="2018-06" db="EMBL/GenBank/DDBJ databases">
        <title>A transcriptomic atlas of mushroom development highlights an independent origin of complex multicellularity.</title>
        <authorList>
            <consortium name="DOE Joint Genome Institute"/>
            <person name="Krizsan K."/>
            <person name="Almasi E."/>
            <person name="Merenyi Z."/>
            <person name="Sahu N."/>
            <person name="Viragh M."/>
            <person name="Koszo T."/>
            <person name="Mondo S."/>
            <person name="Kiss B."/>
            <person name="Balint B."/>
            <person name="Kues U."/>
            <person name="Barry K."/>
            <person name="Hegedus J.C."/>
            <person name="Henrissat B."/>
            <person name="Johnson J."/>
            <person name="Lipzen A."/>
            <person name="Ohm R."/>
            <person name="Nagy I."/>
            <person name="Pangilinan J."/>
            <person name="Yan J."/>
            <person name="Xiong Y."/>
            <person name="Grigoriev I.V."/>
            <person name="Hibbett D.S."/>
            <person name="Nagy L.G."/>
        </authorList>
    </citation>
    <scope>NUCLEOTIDE SEQUENCE [LARGE SCALE GENOMIC DNA]</scope>
    <source>
        <strain evidence="2 3">SZMC22713</strain>
    </source>
</reference>
<evidence type="ECO:0000256" key="1">
    <source>
        <dbReference type="SAM" id="SignalP"/>
    </source>
</evidence>
<evidence type="ECO:0008006" key="4">
    <source>
        <dbReference type="Google" id="ProtNLM"/>
    </source>
</evidence>
<dbReference type="EMBL" id="ML170189">
    <property type="protein sequence ID" value="TDL20267.1"/>
    <property type="molecule type" value="Genomic_DNA"/>
</dbReference>
<dbReference type="AlphaFoldDB" id="A0A4Y7PXY1"/>
<organism evidence="2 3">
    <name type="scientific">Rickenella mellea</name>
    <dbReference type="NCBI Taxonomy" id="50990"/>
    <lineage>
        <taxon>Eukaryota</taxon>
        <taxon>Fungi</taxon>
        <taxon>Dikarya</taxon>
        <taxon>Basidiomycota</taxon>
        <taxon>Agaricomycotina</taxon>
        <taxon>Agaricomycetes</taxon>
        <taxon>Hymenochaetales</taxon>
        <taxon>Rickenellaceae</taxon>
        <taxon>Rickenella</taxon>
    </lineage>
</organism>
<feature type="signal peptide" evidence="1">
    <location>
        <begin position="1"/>
        <end position="22"/>
    </location>
</feature>
<proteinExistence type="predicted"/>
<evidence type="ECO:0000313" key="2">
    <source>
        <dbReference type="EMBL" id="TDL20267.1"/>
    </source>
</evidence>